<feature type="compositionally biased region" description="Polar residues" evidence="1">
    <location>
        <begin position="706"/>
        <end position="728"/>
    </location>
</feature>
<gene>
    <name evidence="2" type="ORF">B0T11DRAFT_21792</name>
</gene>
<feature type="region of interest" description="Disordered" evidence="1">
    <location>
        <begin position="789"/>
        <end position="809"/>
    </location>
</feature>
<feature type="compositionally biased region" description="Basic and acidic residues" evidence="1">
    <location>
        <begin position="355"/>
        <end position="366"/>
    </location>
</feature>
<organism evidence="2 3">
    <name type="scientific">Plectosphaerella cucumerina</name>
    <dbReference type="NCBI Taxonomy" id="40658"/>
    <lineage>
        <taxon>Eukaryota</taxon>
        <taxon>Fungi</taxon>
        <taxon>Dikarya</taxon>
        <taxon>Ascomycota</taxon>
        <taxon>Pezizomycotina</taxon>
        <taxon>Sordariomycetes</taxon>
        <taxon>Hypocreomycetidae</taxon>
        <taxon>Glomerellales</taxon>
        <taxon>Plectosphaerellaceae</taxon>
        <taxon>Plectosphaerella</taxon>
    </lineage>
</organism>
<evidence type="ECO:0008006" key="4">
    <source>
        <dbReference type="Google" id="ProtNLM"/>
    </source>
</evidence>
<evidence type="ECO:0000256" key="1">
    <source>
        <dbReference type="SAM" id="MobiDB-lite"/>
    </source>
</evidence>
<feature type="region of interest" description="Disordered" evidence="1">
    <location>
        <begin position="677"/>
        <end position="770"/>
    </location>
</feature>
<feature type="compositionally biased region" description="Low complexity" evidence="1">
    <location>
        <begin position="130"/>
        <end position="154"/>
    </location>
</feature>
<feature type="region of interest" description="Disordered" evidence="1">
    <location>
        <begin position="835"/>
        <end position="856"/>
    </location>
</feature>
<feature type="compositionally biased region" description="Polar residues" evidence="1">
    <location>
        <begin position="893"/>
        <end position="905"/>
    </location>
</feature>
<feature type="compositionally biased region" description="Polar residues" evidence="1">
    <location>
        <begin position="114"/>
        <end position="129"/>
    </location>
</feature>
<dbReference type="EMBL" id="JAGPXD010000001">
    <property type="protein sequence ID" value="KAH7376508.1"/>
    <property type="molecule type" value="Genomic_DNA"/>
</dbReference>
<comment type="caution">
    <text evidence="2">The sequence shown here is derived from an EMBL/GenBank/DDBJ whole genome shotgun (WGS) entry which is preliminary data.</text>
</comment>
<keyword evidence="3" id="KW-1185">Reference proteome</keyword>
<feature type="compositionally biased region" description="Polar residues" evidence="1">
    <location>
        <begin position="172"/>
        <end position="189"/>
    </location>
</feature>
<feature type="compositionally biased region" description="Low complexity" evidence="1">
    <location>
        <begin position="534"/>
        <end position="545"/>
    </location>
</feature>
<dbReference type="OrthoDB" id="5406427at2759"/>
<feature type="compositionally biased region" description="Pro residues" evidence="1">
    <location>
        <begin position="54"/>
        <end position="64"/>
    </location>
</feature>
<feature type="region of interest" description="Disordered" evidence="1">
    <location>
        <begin position="1"/>
        <end position="307"/>
    </location>
</feature>
<feature type="compositionally biased region" description="Low complexity" evidence="1">
    <location>
        <begin position="552"/>
        <end position="580"/>
    </location>
</feature>
<feature type="compositionally biased region" description="Low complexity" evidence="1">
    <location>
        <begin position="927"/>
        <end position="950"/>
    </location>
</feature>
<name>A0A8K0TQE9_9PEZI</name>
<feature type="compositionally biased region" description="Low complexity" evidence="1">
    <location>
        <begin position="835"/>
        <end position="853"/>
    </location>
</feature>
<protein>
    <recommendedName>
        <fullName evidence="4">Cell wall proline rich protein</fullName>
    </recommendedName>
</protein>
<feature type="compositionally biased region" description="Low complexity" evidence="1">
    <location>
        <begin position="339"/>
        <end position="354"/>
    </location>
</feature>
<feature type="compositionally biased region" description="Basic and acidic residues" evidence="1">
    <location>
        <begin position="789"/>
        <end position="799"/>
    </location>
</feature>
<reference evidence="2" key="1">
    <citation type="journal article" date="2021" name="Nat. Commun.">
        <title>Genetic determinants of endophytism in the Arabidopsis root mycobiome.</title>
        <authorList>
            <person name="Mesny F."/>
            <person name="Miyauchi S."/>
            <person name="Thiergart T."/>
            <person name="Pickel B."/>
            <person name="Atanasova L."/>
            <person name="Karlsson M."/>
            <person name="Huettel B."/>
            <person name="Barry K.W."/>
            <person name="Haridas S."/>
            <person name="Chen C."/>
            <person name="Bauer D."/>
            <person name="Andreopoulos W."/>
            <person name="Pangilinan J."/>
            <person name="LaButti K."/>
            <person name="Riley R."/>
            <person name="Lipzen A."/>
            <person name="Clum A."/>
            <person name="Drula E."/>
            <person name="Henrissat B."/>
            <person name="Kohler A."/>
            <person name="Grigoriev I.V."/>
            <person name="Martin F.M."/>
            <person name="Hacquard S."/>
        </authorList>
    </citation>
    <scope>NUCLEOTIDE SEQUENCE</scope>
    <source>
        <strain evidence="2">MPI-CAGE-AT-0016</strain>
    </source>
</reference>
<evidence type="ECO:0000313" key="2">
    <source>
        <dbReference type="EMBL" id="KAH7376508.1"/>
    </source>
</evidence>
<dbReference type="Proteomes" id="UP000813385">
    <property type="component" value="Unassembled WGS sequence"/>
</dbReference>
<feature type="compositionally biased region" description="Low complexity" evidence="1">
    <location>
        <begin position="470"/>
        <end position="480"/>
    </location>
</feature>
<feature type="compositionally biased region" description="Acidic residues" evidence="1">
    <location>
        <begin position="685"/>
        <end position="703"/>
    </location>
</feature>
<accession>A0A8K0TQE9</accession>
<feature type="compositionally biased region" description="Basic residues" evidence="1">
    <location>
        <begin position="503"/>
        <end position="513"/>
    </location>
</feature>
<sequence>MATAFGPEIAFDAPQSNIGMDTAPPRRIPKMLSMDAANFASVRSDDNDATSPRKMPPSPLPPFVFPAKAPASAPTSFSRATGRRPASTIEPLTINGPNEPATGRSGRPAALPSFSFNPGASSAPDANTTLLSPPMSPLSPHMASPRSIASPSRPAHGHRRGGSEFVGGSIRSGDSITVMGTSPTKSESGMASPGFSPPSLGEPPAAASRRHRHRRSAAISSHDLSLILQPPKAANMRGSSAPTSPADFGGQQLGSLAINEPDIPPMPLTPLSATQDPEVVARTPEAVHKSPGPSGTSTPRASRAMPRARVGFSDTLEFIPRPLSLVSSDASSTATARPGGHSVSGSLSSIMSASGEDKIVPAEEKPAAPLVRTLTAQTEEPRPSTAGAVLERSQSIQSVHPTDGSPRRRNSIPTLVPMPEQTATGSPSEPSPTKTPKRWSFFGLDPFSASQLPPRPRDASSGSSESVIRTAPDTTPATPDYLPEPVTHISDTVQAPQPLEKASKKKKKKKRKVQAWAGSILKGKAKTGGKSLKDPSQSASPQSDDGVWEPATTTETTQELVTSPVTPTVTITDTAPTDTHTSWKPRSSSAPEDDASFPVIDLDAALGPFNTPLPHNPEWEAAQKAAGPGASNNRRQLHSAQGMKGFTGPGMHYHRRAESAPEMVPFEASRFGINRFGSSSTMADVFEEDEEEDDDDDEDDDEDARTTASLQPSQATSKDVSRAPSVSSSEDETPPATTTPKSPILGAPPAHAVEVGKPVHAASMRSERSINSLQEVVIVEEPGPVEFRTESLFKDRPQRTDQVAPSPRRALGAIDLAPVEVGPLNLPATSHMPVSPYSVSPGSSFPSPRSPMSYDAHRISTAPSSVNEENTFQSLLLGEPGPEVRLSVDIPPSLTSSNSTMTRDSTFIPGPQPRARMPYRPDERPVSVGSAAFGRRRSSLASLSRLISSSHGERSKLSMEVSCETETEKKQKTSKTKRLSRMMQFWKPNKEGPST</sequence>
<feature type="region of interest" description="Disordered" evidence="1">
    <location>
        <begin position="327"/>
        <end position="653"/>
    </location>
</feature>
<proteinExistence type="predicted"/>
<feature type="region of interest" description="Disordered" evidence="1">
    <location>
        <begin position="882"/>
        <end position="995"/>
    </location>
</feature>
<evidence type="ECO:0000313" key="3">
    <source>
        <dbReference type="Proteomes" id="UP000813385"/>
    </source>
</evidence>
<dbReference type="AlphaFoldDB" id="A0A8K0TQE9"/>